<comment type="caution">
    <text evidence="1">The sequence shown here is derived from an EMBL/GenBank/DDBJ whole genome shotgun (WGS) entry which is preliminary data.</text>
</comment>
<organism evidence="1 2">
    <name type="scientific">Rotaria socialis</name>
    <dbReference type="NCBI Taxonomy" id="392032"/>
    <lineage>
        <taxon>Eukaryota</taxon>
        <taxon>Metazoa</taxon>
        <taxon>Spiralia</taxon>
        <taxon>Gnathifera</taxon>
        <taxon>Rotifera</taxon>
        <taxon>Eurotatoria</taxon>
        <taxon>Bdelloidea</taxon>
        <taxon>Philodinida</taxon>
        <taxon>Philodinidae</taxon>
        <taxon>Rotaria</taxon>
    </lineage>
</organism>
<accession>A0A821PQS7</accession>
<reference evidence="1" key="1">
    <citation type="submission" date="2021-02" db="EMBL/GenBank/DDBJ databases">
        <authorList>
            <person name="Nowell W R."/>
        </authorList>
    </citation>
    <scope>NUCLEOTIDE SEQUENCE</scope>
</reference>
<evidence type="ECO:0000313" key="1">
    <source>
        <dbReference type="EMBL" id="CAF4807014.1"/>
    </source>
</evidence>
<protein>
    <submittedName>
        <fullName evidence="1">Uncharacterized protein</fullName>
    </submittedName>
</protein>
<gene>
    <name evidence="1" type="ORF">UJA718_LOCUS41550</name>
</gene>
<name>A0A821PQS7_9BILA</name>
<feature type="non-terminal residue" evidence="1">
    <location>
        <position position="1"/>
    </location>
</feature>
<dbReference type="Proteomes" id="UP000663873">
    <property type="component" value="Unassembled WGS sequence"/>
</dbReference>
<keyword evidence="2" id="KW-1185">Reference proteome</keyword>
<sequence length="104" mass="12437">MQSIINYWSPTNIESLPNEILFNSKLDTDLFELVKRKLIPLALEFSLNGRLFALMMVKGKIIKIFDEHLDVYKQLHERLQIRQQENEEKKSNMNILNNVEYSRR</sequence>
<dbReference type="EMBL" id="CAJOBP010049671">
    <property type="protein sequence ID" value="CAF4807014.1"/>
    <property type="molecule type" value="Genomic_DNA"/>
</dbReference>
<dbReference type="AlphaFoldDB" id="A0A821PQS7"/>
<evidence type="ECO:0000313" key="2">
    <source>
        <dbReference type="Proteomes" id="UP000663873"/>
    </source>
</evidence>
<proteinExistence type="predicted"/>